<dbReference type="Proteomes" id="UP001500683">
    <property type="component" value="Unassembled WGS sequence"/>
</dbReference>
<proteinExistence type="inferred from homology"/>
<accession>A0ABP7WP73</accession>
<comment type="caution">
    <text evidence="4">The sequence shown here is derived from an EMBL/GenBank/DDBJ whole genome shotgun (WGS) entry which is preliminary data.</text>
</comment>
<comment type="similarity">
    <text evidence="1 2">Belongs to the anti-sigma-factor antagonist family.</text>
</comment>
<dbReference type="Gene3D" id="3.30.750.24">
    <property type="entry name" value="STAS domain"/>
    <property type="match status" value="1"/>
</dbReference>
<evidence type="ECO:0000256" key="2">
    <source>
        <dbReference type="RuleBase" id="RU003749"/>
    </source>
</evidence>
<gene>
    <name evidence="4" type="ORF">GCM10022214_64170</name>
</gene>
<protein>
    <recommendedName>
        <fullName evidence="2">Anti-sigma factor antagonist</fullName>
    </recommendedName>
</protein>
<dbReference type="InterPro" id="IPR003658">
    <property type="entry name" value="Anti-sigma_ant"/>
</dbReference>
<dbReference type="PANTHER" id="PTHR33495:SF2">
    <property type="entry name" value="ANTI-SIGMA FACTOR ANTAGONIST TM_1081-RELATED"/>
    <property type="match status" value="1"/>
</dbReference>
<dbReference type="Pfam" id="PF13466">
    <property type="entry name" value="STAS_2"/>
    <property type="match status" value="1"/>
</dbReference>
<dbReference type="CDD" id="cd07043">
    <property type="entry name" value="STAS_anti-anti-sigma_factors"/>
    <property type="match status" value="1"/>
</dbReference>
<keyword evidence="5" id="KW-1185">Reference proteome</keyword>
<name>A0ABP7WP73_9ACTN</name>
<dbReference type="PANTHER" id="PTHR33495">
    <property type="entry name" value="ANTI-SIGMA FACTOR ANTAGONIST TM_1081-RELATED-RELATED"/>
    <property type="match status" value="1"/>
</dbReference>
<evidence type="ECO:0000313" key="4">
    <source>
        <dbReference type="EMBL" id="GAA4093340.1"/>
    </source>
</evidence>
<evidence type="ECO:0000256" key="1">
    <source>
        <dbReference type="ARBA" id="ARBA00009013"/>
    </source>
</evidence>
<dbReference type="InterPro" id="IPR002645">
    <property type="entry name" value="STAS_dom"/>
</dbReference>
<dbReference type="EMBL" id="BAAAZG010000048">
    <property type="protein sequence ID" value="GAA4093340.1"/>
    <property type="molecule type" value="Genomic_DNA"/>
</dbReference>
<evidence type="ECO:0000313" key="5">
    <source>
        <dbReference type="Proteomes" id="UP001500683"/>
    </source>
</evidence>
<dbReference type="InterPro" id="IPR058548">
    <property type="entry name" value="MlaB-like_STAS"/>
</dbReference>
<evidence type="ECO:0000259" key="3">
    <source>
        <dbReference type="PROSITE" id="PS50801"/>
    </source>
</evidence>
<feature type="domain" description="STAS" evidence="3">
    <location>
        <begin position="16"/>
        <end position="122"/>
    </location>
</feature>
<sequence length="122" mass="12809">MTVVDGPPTEDPPRFTMSLMTAPGGTRVVSVAGELDIATAELFGDLLLTALDLDHPWVVVDAGRLDFCDAQGLRALTFAGDLAEALGGRVTIVNARPPVVRLLRITGLSRRFAVTAAAVRPG</sequence>
<dbReference type="PROSITE" id="PS50801">
    <property type="entry name" value="STAS"/>
    <property type="match status" value="1"/>
</dbReference>
<reference evidence="5" key="1">
    <citation type="journal article" date="2019" name="Int. J. Syst. Evol. Microbiol.">
        <title>The Global Catalogue of Microorganisms (GCM) 10K type strain sequencing project: providing services to taxonomists for standard genome sequencing and annotation.</title>
        <authorList>
            <consortium name="The Broad Institute Genomics Platform"/>
            <consortium name="The Broad Institute Genome Sequencing Center for Infectious Disease"/>
            <person name="Wu L."/>
            <person name="Ma J."/>
        </authorList>
    </citation>
    <scope>NUCLEOTIDE SEQUENCE [LARGE SCALE GENOMIC DNA]</scope>
    <source>
        <strain evidence="5">JCM 16702</strain>
    </source>
</reference>
<dbReference type="InterPro" id="IPR036513">
    <property type="entry name" value="STAS_dom_sf"/>
</dbReference>
<dbReference type="SUPFAM" id="SSF52091">
    <property type="entry name" value="SpoIIaa-like"/>
    <property type="match status" value="1"/>
</dbReference>
<organism evidence="4 5">
    <name type="scientific">Actinomadura miaoliensis</name>
    <dbReference type="NCBI Taxonomy" id="430685"/>
    <lineage>
        <taxon>Bacteria</taxon>
        <taxon>Bacillati</taxon>
        <taxon>Actinomycetota</taxon>
        <taxon>Actinomycetes</taxon>
        <taxon>Streptosporangiales</taxon>
        <taxon>Thermomonosporaceae</taxon>
        <taxon>Actinomadura</taxon>
    </lineage>
</organism>
<dbReference type="NCBIfam" id="TIGR00377">
    <property type="entry name" value="ant_ant_sig"/>
    <property type="match status" value="1"/>
</dbReference>